<gene>
    <name evidence="5" type="ORF">C8D91_2576</name>
</gene>
<dbReference type="Pfam" id="PF00486">
    <property type="entry name" value="Trans_reg_C"/>
    <property type="match status" value="1"/>
</dbReference>
<keyword evidence="3" id="KW-1133">Transmembrane helix</keyword>
<proteinExistence type="predicted"/>
<dbReference type="Gene3D" id="1.10.10.10">
    <property type="entry name" value="Winged helix-like DNA-binding domain superfamily/Winged helix DNA-binding domain"/>
    <property type="match status" value="1"/>
</dbReference>
<name>A0A4R6XJC2_9GAMM</name>
<keyword evidence="6" id="KW-1185">Reference proteome</keyword>
<evidence type="ECO:0000256" key="3">
    <source>
        <dbReference type="SAM" id="Phobius"/>
    </source>
</evidence>
<dbReference type="GO" id="GO:0006355">
    <property type="term" value="P:regulation of DNA-templated transcription"/>
    <property type="evidence" value="ECO:0007669"/>
    <property type="project" value="InterPro"/>
</dbReference>
<keyword evidence="3" id="KW-0472">Membrane</keyword>
<dbReference type="InterPro" id="IPR001867">
    <property type="entry name" value="OmpR/PhoB-type_DNA-bd"/>
</dbReference>
<evidence type="ECO:0000313" key="6">
    <source>
        <dbReference type="Proteomes" id="UP000295724"/>
    </source>
</evidence>
<dbReference type="RefSeq" id="WP_099018881.1">
    <property type="nucleotide sequence ID" value="NZ_NIHB01000002.1"/>
</dbReference>
<dbReference type="SMART" id="SM00862">
    <property type="entry name" value="Trans_reg_C"/>
    <property type="match status" value="1"/>
</dbReference>
<organism evidence="5 6">
    <name type="scientific">Marinicella litoralis</name>
    <dbReference type="NCBI Taxonomy" id="644220"/>
    <lineage>
        <taxon>Bacteria</taxon>
        <taxon>Pseudomonadati</taxon>
        <taxon>Pseudomonadota</taxon>
        <taxon>Gammaproteobacteria</taxon>
        <taxon>Lysobacterales</taxon>
        <taxon>Marinicellaceae</taxon>
        <taxon>Marinicella</taxon>
    </lineage>
</organism>
<evidence type="ECO:0000256" key="1">
    <source>
        <dbReference type="ARBA" id="ARBA00023125"/>
    </source>
</evidence>
<dbReference type="EMBL" id="SNZB01000006">
    <property type="protein sequence ID" value="TDR17517.1"/>
    <property type="molecule type" value="Genomic_DNA"/>
</dbReference>
<dbReference type="InterPro" id="IPR036388">
    <property type="entry name" value="WH-like_DNA-bd_sf"/>
</dbReference>
<evidence type="ECO:0000259" key="4">
    <source>
        <dbReference type="PROSITE" id="PS51755"/>
    </source>
</evidence>
<dbReference type="InterPro" id="IPR016032">
    <property type="entry name" value="Sig_transdc_resp-reg_C-effctor"/>
</dbReference>
<evidence type="ECO:0000313" key="5">
    <source>
        <dbReference type="EMBL" id="TDR17517.1"/>
    </source>
</evidence>
<evidence type="ECO:0000256" key="2">
    <source>
        <dbReference type="PROSITE-ProRule" id="PRU01091"/>
    </source>
</evidence>
<reference evidence="5 6" key="1">
    <citation type="submission" date="2019-03" db="EMBL/GenBank/DDBJ databases">
        <title>Genomic Encyclopedia of Type Strains, Phase IV (KMG-IV): sequencing the most valuable type-strain genomes for metagenomic binning, comparative biology and taxonomic classification.</title>
        <authorList>
            <person name="Goeker M."/>
        </authorList>
    </citation>
    <scope>NUCLEOTIDE SEQUENCE [LARGE SCALE GENOMIC DNA]</scope>
    <source>
        <strain evidence="5 6">DSM 25488</strain>
    </source>
</reference>
<feature type="DNA-binding region" description="OmpR/PhoB-type" evidence="2">
    <location>
        <begin position="1"/>
        <end position="97"/>
    </location>
</feature>
<dbReference type="AlphaFoldDB" id="A0A4R6XJC2"/>
<dbReference type="PROSITE" id="PS51755">
    <property type="entry name" value="OMPR_PHOB"/>
    <property type="match status" value="1"/>
</dbReference>
<feature type="transmembrane region" description="Helical" evidence="3">
    <location>
        <begin position="124"/>
        <end position="143"/>
    </location>
</feature>
<dbReference type="SUPFAM" id="SSF46894">
    <property type="entry name" value="C-terminal effector domain of the bipartite response regulators"/>
    <property type="match status" value="1"/>
</dbReference>
<protein>
    <submittedName>
        <fullName evidence="5">DNA-binding winged helix-turn-helix (WHTH) protein</fullName>
    </submittedName>
</protein>
<dbReference type="GO" id="GO:0000160">
    <property type="term" value="P:phosphorelay signal transduction system"/>
    <property type="evidence" value="ECO:0007669"/>
    <property type="project" value="InterPro"/>
</dbReference>
<dbReference type="CDD" id="cd00383">
    <property type="entry name" value="trans_reg_C"/>
    <property type="match status" value="1"/>
</dbReference>
<comment type="caution">
    <text evidence="5">The sequence shown here is derived from an EMBL/GenBank/DDBJ whole genome shotgun (WGS) entry which is preliminary data.</text>
</comment>
<dbReference type="GO" id="GO:0003677">
    <property type="term" value="F:DNA binding"/>
    <property type="evidence" value="ECO:0007669"/>
    <property type="project" value="UniProtKB-UniRule"/>
</dbReference>
<dbReference type="OrthoDB" id="5693682at2"/>
<accession>A0A4R6XJC2</accession>
<keyword evidence="3" id="KW-0812">Transmembrane</keyword>
<dbReference type="Proteomes" id="UP000295724">
    <property type="component" value="Unassembled WGS sequence"/>
</dbReference>
<feature type="domain" description="OmpR/PhoB-type" evidence="4">
    <location>
        <begin position="1"/>
        <end position="97"/>
    </location>
</feature>
<keyword evidence="1 2" id="KW-0238">DNA-binding</keyword>
<dbReference type="Gene3D" id="1.25.40.10">
    <property type="entry name" value="Tetratricopeptide repeat domain"/>
    <property type="match status" value="1"/>
</dbReference>
<dbReference type="InterPro" id="IPR011990">
    <property type="entry name" value="TPR-like_helical_dom_sf"/>
</dbReference>
<sequence length="650" mass="74282">MIKFGSYQLDPASVRLFKNNQEIEIEPQVFNTLLLLIENRERVVTKDELLIEIWHGRPVTDHVITRIIYELRKLLDDKNHQNSHIRTVRGKGYQFIEPIEKMAKSHEDHPVFTERPSVKNILKVLLTAVLLTMVLFFGNVFFFQANPNLNTSGNGAPQSKPNLYPIVSVLPIDVESGNEELSMLVQSLIDYLTHQLALNLNMKVIHPDSLVSMSDQLDDVWAIQRATRSNFMIQGFVESVSEQQIKLHLNLFKKDISGQLTPISLGAFSFSFPKNAQELSELYKQRKVTVRSIIQIIKPGVVVKDNGDNETSDFEAYRLVIAAHHMSRADQCEDLQRAEKLLLKAVERDDEFAYAYYQLFANYFKRVWVCGDSIDYHQKALAMAEKVERLAPNSYSPMAIGINTILVESNQVEKAYQIAREGSWDDPHAINRIVYGLRFAGFLKLASEYIDRILQLDPFFFSQKPINQAPNTLLYQNRYKEHLALLAVTGNAYHDYYRSLNLYLSGHVEEAKAILNEVVGRKSPDLFSQLSQALLFVIEQGYSNAINLVNKIVDQRIEKNHSDGEMTYKLVQLYALAGADEMALKYLQTSVNQGFFPANYFLQDPALHGIKNTQQFSDIVKQASQRHIAFAKQFNLEPEIATITELTTPD</sequence>